<dbReference type="CDD" id="cd00009">
    <property type="entry name" value="AAA"/>
    <property type="match status" value="1"/>
</dbReference>
<evidence type="ECO:0000256" key="7">
    <source>
        <dbReference type="ARBA" id="ARBA00023012"/>
    </source>
</evidence>
<feature type="domain" description="Response regulatory" evidence="13">
    <location>
        <begin position="5"/>
        <end position="119"/>
    </location>
</feature>
<dbReference type="Gene3D" id="1.10.10.60">
    <property type="entry name" value="Homeodomain-like"/>
    <property type="match status" value="1"/>
</dbReference>
<keyword evidence="8" id="KW-0805">Transcription regulation</keyword>
<dbReference type="InterPro" id="IPR001789">
    <property type="entry name" value="Sig_transdc_resp-reg_receiver"/>
</dbReference>
<keyword evidence="15" id="KW-1185">Reference proteome</keyword>
<dbReference type="PROSITE" id="PS50110">
    <property type="entry name" value="RESPONSE_REGULATORY"/>
    <property type="match status" value="1"/>
</dbReference>
<keyword evidence="6" id="KW-0067">ATP-binding</keyword>
<evidence type="ECO:0000256" key="1">
    <source>
        <dbReference type="ARBA" id="ARBA00002167"/>
    </source>
</evidence>
<evidence type="ECO:0000256" key="4">
    <source>
        <dbReference type="ARBA" id="ARBA00022553"/>
    </source>
</evidence>
<evidence type="ECO:0000256" key="10">
    <source>
        <dbReference type="ARBA" id="ARBA00023163"/>
    </source>
</evidence>
<dbReference type="GO" id="GO:0043565">
    <property type="term" value="F:sequence-specific DNA binding"/>
    <property type="evidence" value="ECO:0007669"/>
    <property type="project" value="InterPro"/>
</dbReference>
<keyword evidence="7" id="KW-0902">Two-component regulatory system</keyword>
<dbReference type="AlphaFoldDB" id="A0A7C9II51"/>
<gene>
    <name evidence="14" type="ORF">GQ651_16905</name>
</gene>
<dbReference type="SUPFAM" id="SSF52172">
    <property type="entry name" value="CheY-like"/>
    <property type="match status" value="1"/>
</dbReference>
<name>A0A7C9II51_9RHOB</name>
<evidence type="ECO:0000313" key="15">
    <source>
        <dbReference type="Proteomes" id="UP000480350"/>
    </source>
</evidence>
<dbReference type="SMART" id="SM00382">
    <property type="entry name" value="AAA"/>
    <property type="match status" value="1"/>
</dbReference>
<reference evidence="14 15" key="1">
    <citation type="submission" date="2019-12" db="EMBL/GenBank/DDBJ databases">
        <authorList>
            <person name="Lee S.D."/>
        </authorList>
    </citation>
    <scope>NUCLEOTIDE SEQUENCE [LARGE SCALE GENOMIC DNA]</scope>
    <source>
        <strain evidence="14 15">GH1-50</strain>
    </source>
</reference>
<dbReference type="EMBL" id="WUPT01000003">
    <property type="protein sequence ID" value="MXQ09528.1"/>
    <property type="molecule type" value="Genomic_DNA"/>
</dbReference>
<evidence type="ECO:0000256" key="3">
    <source>
        <dbReference type="ARBA" id="ARBA00015308"/>
    </source>
</evidence>
<comment type="caution">
    <text evidence="14">The sequence shown here is derived from an EMBL/GenBank/DDBJ whole genome shotgun (WGS) entry which is preliminary data.</text>
</comment>
<dbReference type="Pfam" id="PF25601">
    <property type="entry name" value="AAA_lid_14"/>
    <property type="match status" value="1"/>
</dbReference>
<reference evidence="14 15" key="2">
    <citation type="submission" date="2020-03" db="EMBL/GenBank/DDBJ databases">
        <title>Kangsaoukella pontilimi gen. nov., sp. nov., a new member of the family Rhodobacteraceae isolated from a tidal mudflat.</title>
        <authorList>
            <person name="Kim I.S."/>
        </authorList>
    </citation>
    <scope>NUCLEOTIDE SEQUENCE [LARGE SCALE GENOMIC DNA]</scope>
    <source>
        <strain evidence="14 15">GH1-50</strain>
    </source>
</reference>
<protein>
    <recommendedName>
        <fullName evidence="3">Nif-specific regulatory protein</fullName>
    </recommendedName>
</protein>
<keyword evidence="10" id="KW-0804">Transcription</keyword>
<comment type="function">
    <text evidence="1">Required for activation of most nif operons, which are directly involved in nitrogen fixation.</text>
</comment>
<feature type="modified residue" description="4-aspartylphosphate" evidence="11">
    <location>
        <position position="54"/>
    </location>
</feature>
<dbReference type="SUPFAM" id="SSF46689">
    <property type="entry name" value="Homeodomain-like"/>
    <property type="match status" value="1"/>
</dbReference>
<dbReference type="Pfam" id="PF00072">
    <property type="entry name" value="Response_reg"/>
    <property type="match status" value="1"/>
</dbReference>
<feature type="domain" description="Sigma-54 factor interaction" evidence="12">
    <location>
        <begin position="145"/>
        <end position="374"/>
    </location>
</feature>
<evidence type="ECO:0000256" key="2">
    <source>
        <dbReference type="ARBA" id="ARBA00011135"/>
    </source>
</evidence>
<dbReference type="GO" id="GO:0006355">
    <property type="term" value="P:regulation of DNA-templated transcription"/>
    <property type="evidence" value="ECO:0007669"/>
    <property type="project" value="InterPro"/>
</dbReference>
<dbReference type="InterPro" id="IPR009057">
    <property type="entry name" value="Homeodomain-like_sf"/>
</dbReference>
<dbReference type="CDD" id="cd17549">
    <property type="entry name" value="REC_DctD-like"/>
    <property type="match status" value="1"/>
</dbReference>
<organism evidence="14 15">
    <name type="scientific">Kangsaoukella pontilimi</name>
    <dbReference type="NCBI Taxonomy" id="2691042"/>
    <lineage>
        <taxon>Bacteria</taxon>
        <taxon>Pseudomonadati</taxon>
        <taxon>Pseudomonadota</taxon>
        <taxon>Alphaproteobacteria</taxon>
        <taxon>Rhodobacterales</taxon>
        <taxon>Paracoccaceae</taxon>
        <taxon>Kangsaoukella</taxon>
    </lineage>
</organism>
<evidence type="ECO:0000313" key="14">
    <source>
        <dbReference type="EMBL" id="MXQ09528.1"/>
    </source>
</evidence>
<dbReference type="PANTHER" id="PTHR32071:SF57">
    <property type="entry name" value="C4-DICARBOXYLATE TRANSPORT TRANSCRIPTIONAL REGULATORY PROTEIN DCTD"/>
    <property type="match status" value="1"/>
</dbReference>
<dbReference type="GO" id="GO:0005524">
    <property type="term" value="F:ATP binding"/>
    <property type="evidence" value="ECO:0007669"/>
    <property type="project" value="UniProtKB-KW"/>
</dbReference>
<dbReference type="SMART" id="SM00448">
    <property type="entry name" value="REC"/>
    <property type="match status" value="1"/>
</dbReference>
<proteinExistence type="predicted"/>
<keyword evidence="9" id="KW-0010">Activator</keyword>
<dbReference type="InterPro" id="IPR025944">
    <property type="entry name" value="Sigma_54_int_dom_CS"/>
</dbReference>
<keyword evidence="5" id="KW-0547">Nucleotide-binding</keyword>
<accession>A0A7C9II51</accession>
<comment type="subunit">
    <text evidence="2">Interacts with sigma-54.</text>
</comment>
<dbReference type="FunFam" id="3.40.50.300:FF:000006">
    <property type="entry name" value="DNA-binding transcriptional regulator NtrC"/>
    <property type="match status" value="1"/>
</dbReference>
<dbReference type="InterPro" id="IPR011006">
    <property type="entry name" value="CheY-like_superfamily"/>
</dbReference>
<dbReference type="InterPro" id="IPR003593">
    <property type="entry name" value="AAA+_ATPase"/>
</dbReference>
<evidence type="ECO:0000256" key="9">
    <source>
        <dbReference type="ARBA" id="ARBA00023159"/>
    </source>
</evidence>
<dbReference type="GO" id="GO:0000160">
    <property type="term" value="P:phosphorelay signal transduction system"/>
    <property type="evidence" value="ECO:0007669"/>
    <property type="project" value="UniProtKB-KW"/>
</dbReference>
<dbReference type="InterPro" id="IPR002197">
    <property type="entry name" value="HTH_Fis"/>
</dbReference>
<dbReference type="SUPFAM" id="SSF52540">
    <property type="entry name" value="P-loop containing nucleoside triphosphate hydrolases"/>
    <property type="match status" value="1"/>
</dbReference>
<dbReference type="InterPro" id="IPR058031">
    <property type="entry name" value="AAA_lid_NorR"/>
</dbReference>
<dbReference type="Pfam" id="PF02954">
    <property type="entry name" value="HTH_8"/>
    <property type="match status" value="1"/>
</dbReference>
<sequence length="456" mass="49805">MSDPTVLFVDDEADLREVARQTLDLAGLKAAVFADAEEALSHVSRNFEGILVTDIRMAGMDGLTLMSRCLEIDPAFPIILVTGHGDVDLAVQSMRDGAYDFMEKPYEPARLVETIRRALDKRRLTLENRALRREVGRRDAIEVRLGGRSPAMIAIRQQIRAVAETEADVLITGATGTGKEVAARALHRASARAEAPFVAINCAALPRDMIESELFGHEAGAFPGAQRARYGRFEHARGGTIFLDEIDSLEMGVQAKLLHAIQNREITRLGSNEMIPLDVRFIAASKRDLETAAAEGAFRSDLLYRLNVVTIRMPPLSDRREDIPKLFLQLVDEAAGRYKRPTPDIPGAVLSTLAARSWPGNVRELRNAAERFALGLDPDLAGNTGTAGAETLAGRVAEFEKGLLAAAIAAEGGRLRPVYESLGLSRKALYEKMQRHGLAREDFLEADDDGPDGSKT</sequence>
<dbReference type="Proteomes" id="UP000480350">
    <property type="component" value="Unassembled WGS sequence"/>
</dbReference>
<dbReference type="Gene3D" id="3.40.50.300">
    <property type="entry name" value="P-loop containing nucleotide triphosphate hydrolases"/>
    <property type="match status" value="1"/>
</dbReference>
<keyword evidence="4 11" id="KW-0597">Phosphoprotein</keyword>
<evidence type="ECO:0000256" key="11">
    <source>
        <dbReference type="PROSITE-ProRule" id="PRU00169"/>
    </source>
</evidence>
<dbReference type="InterPro" id="IPR027417">
    <property type="entry name" value="P-loop_NTPase"/>
</dbReference>
<dbReference type="Pfam" id="PF00158">
    <property type="entry name" value="Sigma54_activat"/>
    <property type="match status" value="1"/>
</dbReference>
<dbReference type="RefSeq" id="WP_160765444.1">
    <property type="nucleotide sequence ID" value="NZ_WUPT01000003.1"/>
</dbReference>
<evidence type="ECO:0000259" key="13">
    <source>
        <dbReference type="PROSITE" id="PS50110"/>
    </source>
</evidence>
<dbReference type="InterPro" id="IPR002078">
    <property type="entry name" value="Sigma_54_int"/>
</dbReference>
<evidence type="ECO:0000256" key="5">
    <source>
        <dbReference type="ARBA" id="ARBA00022741"/>
    </source>
</evidence>
<dbReference type="Gene3D" id="3.40.50.2300">
    <property type="match status" value="1"/>
</dbReference>
<dbReference type="PANTHER" id="PTHR32071">
    <property type="entry name" value="TRANSCRIPTIONAL REGULATORY PROTEIN"/>
    <property type="match status" value="1"/>
</dbReference>
<dbReference type="PROSITE" id="PS50045">
    <property type="entry name" value="SIGMA54_INTERACT_4"/>
    <property type="match status" value="1"/>
</dbReference>
<dbReference type="FunFam" id="3.40.50.2300:FF:000018">
    <property type="entry name" value="DNA-binding transcriptional regulator NtrC"/>
    <property type="match status" value="1"/>
</dbReference>
<dbReference type="Gene3D" id="1.10.8.60">
    <property type="match status" value="1"/>
</dbReference>
<evidence type="ECO:0000256" key="8">
    <source>
        <dbReference type="ARBA" id="ARBA00023015"/>
    </source>
</evidence>
<evidence type="ECO:0000256" key="6">
    <source>
        <dbReference type="ARBA" id="ARBA00022840"/>
    </source>
</evidence>
<dbReference type="PROSITE" id="PS00688">
    <property type="entry name" value="SIGMA54_INTERACT_3"/>
    <property type="match status" value="1"/>
</dbReference>
<evidence type="ECO:0000259" key="12">
    <source>
        <dbReference type="PROSITE" id="PS50045"/>
    </source>
</evidence>